<keyword evidence="3" id="KW-1185">Reference proteome</keyword>
<dbReference type="Pfam" id="PF00188">
    <property type="entry name" value="CAP"/>
    <property type="match status" value="1"/>
</dbReference>
<dbReference type="RefSeq" id="XP_009053779.1">
    <property type="nucleotide sequence ID" value="XM_009055531.1"/>
</dbReference>
<evidence type="ECO:0000313" key="2">
    <source>
        <dbReference type="EMBL" id="ESO95280.1"/>
    </source>
</evidence>
<dbReference type="CTD" id="20251767"/>
<dbReference type="InterPro" id="IPR002413">
    <property type="entry name" value="V5_allergen-like"/>
</dbReference>
<reference evidence="2 3" key="1">
    <citation type="journal article" date="2013" name="Nature">
        <title>Insights into bilaterian evolution from three spiralian genomes.</title>
        <authorList>
            <person name="Simakov O."/>
            <person name="Marletaz F."/>
            <person name="Cho S.J."/>
            <person name="Edsinger-Gonzales E."/>
            <person name="Havlak P."/>
            <person name="Hellsten U."/>
            <person name="Kuo D.H."/>
            <person name="Larsson T."/>
            <person name="Lv J."/>
            <person name="Arendt D."/>
            <person name="Savage R."/>
            <person name="Osoegawa K."/>
            <person name="de Jong P."/>
            <person name="Grimwood J."/>
            <person name="Chapman J.A."/>
            <person name="Shapiro H."/>
            <person name="Aerts A."/>
            <person name="Otillar R.P."/>
            <person name="Terry A.Y."/>
            <person name="Boore J.L."/>
            <person name="Grigoriev I.V."/>
            <person name="Lindberg D.R."/>
            <person name="Seaver E.C."/>
            <person name="Weisblat D.A."/>
            <person name="Putnam N.H."/>
            <person name="Rokhsar D.S."/>
        </authorList>
    </citation>
    <scope>NUCLEOTIDE SEQUENCE [LARGE SCALE GENOMIC DNA]</scope>
</reference>
<organism evidence="2 3">
    <name type="scientific">Lottia gigantea</name>
    <name type="common">Giant owl limpet</name>
    <dbReference type="NCBI Taxonomy" id="225164"/>
    <lineage>
        <taxon>Eukaryota</taxon>
        <taxon>Metazoa</taxon>
        <taxon>Spiralia</taxon>
        <taxon>Lophotrochozoa</taxon>
        <taxon>Mollusca</taxon>
        <taxon>Gastropoda</taxon>
        <taxon>Patellogastropoda</taxon>
        <taxon>Lottioidea</taxon>
        <taxon>Lottiidae</taxon>
        <taxon>Lottia</taxon>
    </lineage>
</organism>
<dbReference type="InterPro" id="IPR014044">
    <property type="entry name" value="CAP_dom"/>
</dbReference>
<gene>
    <name evidence="2" type="ORF">LOTGIDRAFT_66241</name>
</gene>
<dbReference type="Proteomes" id="UP000030746">
    <property type="component" value="Unassembled WGS sequence"/>
</dbReference>
<dbReference type="OMA" id="ARNWSKE"/>
<dbReference type="Gene3D" id="3.40.33.10">
    <property type="entry name" value="CAP"/>
    <property type="match status" value="1"/>
</dbReference>
<dbReference type="KEGG" id="lgi:LOTGIDRAFT_66241"/>
<dbReference type="PANTHER" id="PTHR10334">
    <property type="entry name" value="CYSTEINE-RICH SECRETORY PROTEIN-RELATED"/>
    <property type="match status" value="1"/>
</dbReference>
<accession>V4AKL5</accession>
<sequence>IVNLHNKFRAEVKPTASNMLKMKWNNEIANIAQKWAENCDFHHDSPVARKIPGRYAVGQSTATGTGSFEAAINLWHDEKEDFTYGADDNVFQKTGHYTQINWWETNLVGCGYAKCGTTNYHVCNYAPAGNERGKTNTPYELGEPCADCPDNCD</sequence>
<dbReference type="SMART" id="SM00198">
    <property type="entry name" value="SCP"/>
    <property type="match status" value="1"/>
</dbReference>
<protein>
    <recommendedName>
        <fullName evidence="1">SCP domain-containing protein</fullName>
    </recommendedName>
</protein>
<evidence type="ECO:0000313" key="3">
    <source>
        <dbReference type="Proteomes" id="UP000030746"/>
    </source>
</evidence>
<dbReference type="OrthoDB" id="737510at2759"/>
<proteinExistence type="predicted"/>
<dbReference type="EMBL" id="KB201656">
    <property type="protein sequence ID" value="ESO95280.1"/>
    <property type="molecule type" value="Genomic_DNA"/>
</dbReference>
<dbReference type="HOGENOM" id="CLU_035730_2_3_1"/>
<evidence type="ECO:0000259" key="1">
    <source>
        <dbReference type="SMART" id="SM00198"/>
    </source>
</evidence>
<dbReference type="PRINTS" id="PR00838">
    <property type="entry name" value="V5ALLERGEN"/>
</dbReference>
<dbReference type="AlphaFoldDB" id="V4AKL5"/>
<dbReference type="InterPro" id="IPR001283">
    <property type="entry name" value="CRISP-related"/>
</dbReference>
<dbReference type="PRINTS" id="PR00837">
    <property type="entry name" value="V5TPXLIKE"/>
</dbReference>
<dbReference type="InterPro" id="IPR035940">
    <property type="entry name" value="CAP_sf"/>
</dbReference>
<feature type="non-terminal residue" evidence="2">
    <location>
        <position position="1"/>
    </location>
</feature>
<dbReference type="GeneID" id="20251767"/>
<dbReference type="SUPFAM" id="SSF55797">
    <property type="entry name" value="PR-1-like"/>
    <property type="match status" value="1"/>
</dbReference>
<name>V4AKL5_LOTGI</name>
<feature type="domain" description="SCP" evidence="1">
    <location>
        <begin position="1"/>
        <end position="133"/>
    </location>
</feature>
<feature type="non-terminal residue" evidence="2">
    <location>
        <position position="153"/>
    </location>
</feature>